<dbReference type="Proteomes" id="UP000824533">
    <property type="component" value="Linkage Group LG12"/>
</dbReference>
<evidence type="ECO:0000313" key="1">
    <source>
        <dbReference type="EMBL" id="KAJ0177447.1"/>
    </source>
</evidence>
<sequence length="334" mass="37422">MRRLILFISAVSYFIIVNGDTFKAILYSGWIDCDHNKNLDYGVSEVQVFLYDFKNNFNISYPLESAVEGITMNYNLDFTRKVILFVPGYKSHISKNTEELVRQTFKDVPDSYLFIVDHSIYTSARGGIFKSYERSVTYVYYIGKAIGKFLAGLRQYGIPSKNIHCIGHSLGSQMLGYAGTTYTDITKEKISRITGIDPAGPCFSNGFIDDQIRSGVGEYVEVYHCNAGGLGTTSVLADTDFFFNKKGKKQPPCHEGIIPGKGESDAAKCSHKACVRYYMLSVHQPTWYLAWKCDSYDDFTEGRCAANEVTLAGYYNPGNATGVFYVSTETYGVF</sequence>
<gene>
    <name evidence="1" type="ORF">K1T71_007456</name>
</gene>
<dbReference type="EMBL" id="CM034398">
    <property type="protein sequence ID" value="KAJ0177447.1"/>
    <property type="molecule type" value="Genomic_DNA"/>
</dbReference>
<keyword evidence="2" id="KW-1185">Reference proteome</keyword>
<proteinExistence type="predicted"/>
<protein>
    <submittedName>
        <fullName evidence="1">Uncharacterized protein</fullName>
    </submittedName>
</protein>
<evidence type="ECO:0000313" key="2">
    <source>
        <dbReference type="Proteomes" id="UP000824533"/>
    </source>
</evidence>
<comment type="caution">
    <text evidence="1">The sequence shown here is derived from an EMBL/GenBank/DDBJ whole genome shotgun (WGS) entry which is preliminary data.</text>
</comment>
<accession>A0ACC1D1N9</accession>
<reference evidence="1 2" key="1">
    <citation type="journal article" date="2021" name="Front. Genet.">
        <title>Chromosome-Level Genome Assembly Reveals Significant Gene Expansion in the Toll and IMD Signaling Pathways of Dendrolimus kikuchii.</title>
        <authorList>
            <person name="Zhou J."/>
            <person name="Wu P."/>
            <person name="Xiong Z."/>
            <person name="Liu N."/>
            <person name="Zhao N."/>
            <person name="Ji M."/>
            <person name="Qiu Y."/>
            <person name="Yang B."/>
        </authorList>
    </citation>
    <scope>NUCLEOTIDE SEQUENCE [LARGE SCALE GENOMIC DNA]</scope>
    <source>
        <strain evidence="1">Ann1</strain>
    </source>
</reference>
<name>A0ACC1D1N9_9NEOP</name>
<organism evidence="1 2">
    <name type="scientific">Dendrolimus kikuchii</name>
    <dbReference type="NCBI Taxonomy" id="765133"/>
    <lineage>
        <taxon>Eukaryota</taxon>
        <taxon>Metazoa</taxon>
        <taxon>Ecdysozoa</taxon>
        <taxon>Arthropoda</taxon>
        <taxon>Hexapoda</taxon>
        <taxon>Insecta</taxon>
        <taxon>Pterygota</taxon>
        <taxon>Neoptera</taxon>
        <taxon>Endopterygota</taxon>
        <taxon>Lepidoptera</taxon>
        <taxon>Glossata</taxon>
        <taxon>Ditrysia</taxon>
        <taxon>Bombycoidea</taxon>
        <taxon>Lasiocampidae</taxon>
        <taxon>Dendrolimus</taxon>
    </lineage>
</organism>